<dbReference type="Pfam" id="PF00903">
    <property type="entry name" value="Glyoxalase"/>
    <property type="match status" value="1"/>
</dbReference>
<evidence type="ECO:0000313" key="2">
    <source>
        <dbReference type="EMBL" id="SFF06875.1"/>
    </source>
</evidence>
<evidence type="ECO:0000313" key="3">
    <source>
        <dbReference type="EMBL" id="TDO05264.1"/>
    </source>
</evidence>
<evidence type="ECO:0000259" key="1">
    <source>
        <dbReference type="PROSITE" id="PS51819"/>
    </source>
</evidence>
<accession>A0A1I2FNG7</accession>
<dbReference type="PANTHER" id="PTHR33993">
    <property type="entry name" value="GLYOXALASE-RELATED"/>
    <property type="match status" value="1"/>
</dbReference>
<dbReference type="Proteomes" id="UP000198964">
    <property type="component" value="Unassembled WGS sequence"/>
</dbReference>
<dbReference type="STRING" id="655355.SAMN05216283_102553"/>
<evidence type="ECO:0000313" key="5">
    <source>
        <dbReference type="Proteomes" id="UP000294848"/>
    </source>
</evidence>
<feature type="domain" description="VOC" evidence="1">
    <location>
        <begin position="4"/>
        <end position="118"/>
    </location>
</feature>
<dbReference type="OrthoDB" id="9804235at2"/>
<dbReference type="Gene3D" id="3.10.180.10">
    <property type="entry name" value="2,3-Dihydroxybiphenyl 1,2-Dioxygenase, domain 1"/>
    <property type="match status" value="1"/>
</dbReference>
<dbReference type="RefSeq" id="WP_093919198.1">
    <property type="nucleotide sequence ID" value="NZ_FONW01000002.1"/>
</dbReference>
<dbReference type="AlphaFoldDB" id="A0A1I2FNG7"/>
<dbReference type="EMBL" id="FONW01000002">
    <property type="protein sequence ID" value="SFF06875.1"/>
    <property type="molecule type" value="Genomic_DNA"/>
</dbReference>
<gene>
    <name evidence="3" type="ORF">DET52_101620</name>
    <name evidence="2" type="ORF">SAMN05216283_102553</name>
</gene>
<dbReference type="InterPro" id="IPR037523">
    <property type="entry name" value="VOC_core"/>
</dbReference>
<keyword evidence="4" id="KW-1185">Reference proteome</keyword>
<protein>
    <recommendedName>
        <fullName evidence="1">VOC domain-containing protein</fullName>
    </recommendedName>
</protein>
<dbReference type="PANTHER" id="PTHR33993:SF2">
    <property type="entry name" value="VOC DOMAIN-CONTAINING PROTEIN"/>
    <property type="match status" value="1"/>
</dbReference>
<dbReference type="InterPro" id="IPR004360">
    <property type="entry name" value="Glyas_Fos-R_dOase_dom"/>
</dbReference>
<evidence type="ECO:0000313" key="4">
    <source>
        <dbReference type="Proteomes" id="UP000198964"/>
    </source>
</evidence>
<dbReference type="PROSITE" id="PS51819">
    <property type="entry name" value="VOC"/>
    <property type="match status" value="1"/>
</dbReference>
<proteinExistence type="predicted"/>
<dbReference type="CDD" id="cd07247">
    <property type="entry name" value="SgaA_N_like"/>
    <property type="match status" value="1"/>
</dbReference>
<reference evidence="2 4" key="1">
    <citation type="submission" date="2016-10" db="EMBL/GenBank/DDBJ databases">
        <authorList>
            <person name="de Groot N.N."/>
        </authorList>
    </citation>
    <scope>NUCLEOTIDE SEQUENCE [LARGE SCALE GENOMIC DNA]</scope>
    <source>
        <strain evidence="2 4">CGMCC 1.9156</strain>
    </source>
</reference>
<dbReference type="InterPro" id="IPR029068">
    <property type="entry name" value="Glyas_Bleomycin-R_OHBP_Dase"/>
</dbReference>
<dbReference type="InterPro" id="IPR052164">
    <property type="entry name" value="Anthracycline_SecMetBiosynth"/>
</dbReference>
<dbReference type="SUPFAM" id="SSF54593">
    <property type="entry name" value="Glyoxalase/Bleomycin resistance protein/Dihydroxybiphenyl dioxygenase"/>
    <property type="match status" value="1"/>
</dbReference>
<dbReference type="Proteomes" id="UP000294848">
    <property type="component" value="Unassembled WGS sequence"/>
</dbReference>
<name>A0A1I2FNG7_9BACT</name>
<organism evidence="2 4">
    <name type="scientific">Sunxiuqinia elliptica</name>
    <dbReference type="NCBI Taxonomy" id="655355"/>
    <lineage>
        <taxon>Bacteria</taxon>
        <taxon>Pseudomonadati</taxon>
        <taxon>Bacteroidota</taxon>
        <taxon>Bacteroidia</taxon>
        <taxon>Marinilabiliales</taxon>
        <taxon>Prolixibacteraceae</taxon>
        <taxon>Sunxiuqinia</taxon>
    </lineage>
</organism>
<dbReference type="EMBL" id="SNWI01000001">
    <property type="protein sequence ID" value="TDO05264.1"/>
    <property type="molecule type" value="Genomic_DNA"/>
</dbReference>
<reference evidence="3 5" key="2">
    <citation type="submission" date="2019-03" db="EMBL/GenBank/DDBJ databases">
        <title>Freshwater and sediment microbial communities from various areas in North America, analyzing microbe dynamics in response to fracking.</title>
        <authorList>
            <person name="Lamendella R."/>
        </authorList>
    </citation>
    <scope>NUCLEOTIDE SEQUENCE [LARGE SCALE GENOMIC DNA]</scope>
    <source>
        <strain evidence="3 5">114D</strain>
    </source>
</reference>
<sequence>MGKFVSWVEIPTQEFDRAVTFYEKVFLQKLNKEDFGNEKMACFESGEGAIVAAPGFSPANQGVFVSFEAPDNIEKTMNRLVENGGKIIQGKTKIEVENRAFFAICLDCEGNKIGLYGN</sequence>